<comment type="function">
    <text evidence="9">Catalyzes the pyruvoyl-dependent decarboxylation of aspartate to produce beta-alanine.</text>
</comment>
<sequence>MIGVAAGARVQEADIVNDIPHRAPVRRPASLQRPMMIAKIHRATVTQADLHYVGSITVDSDLLDAVDLIPGQQVDVVDVTNGARLTTYVIPGEPGSGQICINGAAAHLVDPGDIVIIIGYGMLSDADARTFLPSVVFVDENNRIVERSDEPGHVPDGYGLTESGLPIEPYQQAGLVRTAAGRMAGEAGDGTTPRGA</sequence>
<keyword evidence="3 9" id="KW-0210">Decarboxylase</keyword>
<keyword evidence="7 9" id="KW-0704">Schiff base</keyword>
<keyword evidence="8 9" id="KW-0670">Pyruvate</keyword>
<dbReference type="Pfam" id="PF02261">
    <property type="entry name" value="Asp_decarbox"/>
    <property type="match status" value="1"/>
</dbReference>
<name>A0A3N4ZIP1_9MICO</name>
<dbReference type="InterPro" id="IPR003190">
    <property type="entry name" value="Asp_decarbox"/>
</dbReference>
<comment type="catalytic activity">
    <reaction evidence="9">
        <text>L-aspartate + H(+) = beta-alanine + CO2</text>
        <dbReference type="Rhea" id="RHEA:19497"/>
        <dbReference type="ChEBI" id="CHEBI:15378"/>
        <dbReference type="ChEBI" id="CHEBI:16526"/>
        <dbReference type="ChEBI" id="CHEBI:29991"/>
        <dbReference type="ChEBI" id="CHEBI:57966"/>
        <dbReference type="EC" id="4.1.1.11"/>
    </reaction>
</comment>
<feature type="chain" id="PRO_5023240620" description="Aspartate 1-decarboxylase alpha chain" evidence="9">
    <location>
        <begin position="55"/>
        <end position="196"/>
    </location>
</feature>
<feature type="modified residue" description="Pyruvic acid (Ser)" evidence="9">
    <location>
        <position position="55"/>
    </location>
</feature>
<evidence type="ECO:0000256" key="7">
    <source>
        <dbReference type="ARBA" id="ARBA00023270"/>
    </source>
</evidence>
<organism evidence="10 11">
    <name type="scientific">Myceligenerans xiligouense</name>
    <dbReference type="NCBI Taxonomy" id="253184"/>
    <lineage>
        <taxon>Bacteria</taxon>
        <taxon>Bacillati</taxon>
        <taxon>Actinomycetota</taxon>
        <taxon>Actinomycetes</taxon>
        <taxon>Micrococcales</taxon>
        <taxon>Promicromonosporaceae</taxon>
        <taxon>Myceligenerans</taxon>
    </lineage>
</organism>
<dbReference type="PANTHER" id="PTHR21012">
    <property type="entry name" value="ASPARTATE 1-DECARBOXYLASE"/>
    <property type="match status" value="1"/>
</dbReference>
<evidence type="ECO:0000256" key="3">
    <source>
        <dbReference type="ARBA" id="ARBA00022793"/>
    </source>
</evidence>
<evidence type="ECO:0000313" key="11">
    <source>
        <dbReference type="Proteomes" id="UP000280501"/>
    </source>
</evidence>
<keyword evidence="4 9" id="KW-0068">Autocatalytic cleavage</keyword>
<dbReference type="GO" id="GO:0015940">
    <property type="term" value="P:pantothenate biosynthetic process"/>
    <property type="evidence" value="ECO:0007669"/>
    <property type="project" value="UniProtKB-UniRule"/>
</dbReference>
<dbReference type="GO" id="GO:0004068">
    <property type="term" value="F:aspartate 1-decarboxylase activity"/>
    <property type="evidence" value="ECO:0007669"/>
    <property type="project" value="UniProtKB-UniRule"/>
</dbReference>
<feature type="binding site" evidence="9">
    <location>
        <position position="87"/>
    </location>
    <ligand>
        <name>substrate</name>
    </ligand>
</feature>
<dbReference type="HAMAP" id="MF_00446">
    <property type="entry name" value="PanD"/>
    <property type="match status" value="1"/>
</dbReference>
<feature type="binding site" evidence="9">
    <location>
        <begin position="103"/>
        <end position="105"/>
    </location>
    <ligand>
        <name>substrate</name>
    </ligand>
</feature>
<keyword evidence="11" id="KW-1185">Reference proteome</keyword>
<comment type="pathway">
    <text evidence="9">Cofactor biosynthesis; (R)-pantothenate biosynthesis; beta-alanine from L-aspartate: step 1/1.</text>
</comment>
<evidence type="ECO:0000256" key="8">
    <source>
        <dbReference type="ARBA" id="ARBA00023317"/>
    </source>
</evidence>
<comment type="caution">
    <text evidence="10">The sequence shown here is derived from an EMBL/GenBank/DDBJ whole genome shotgun (WGS) entry which is preliminary data.</text>
</comment>
<keyword evidence="1 9" id="KW-0963">Cytoplasm</keyword>
<keyword evidence="6 9" id="KW-0456">Lyase</keyword>
<comment type="subunit">
    <text evidence="9">Heterooctamer of four alpha and four beta subunits.</text>
</comment>
<feature type="chain" id="PRO_5023240619" description="Aspartate 1-decarboxylase beta chain" evidence="9">
    <location>
        <begin position="1"/>
        <end position="54"/>
    </location>
</feature>
<dbReference type="NCBIfam" id="TIGR00223">
    <property type="entry name" value="panD"/>
    <property type="match status" value="1"/>
</dbReference>
<evidence type="ECO:0000256" key="9">
    <source>
        <dbReference type="HAMAP-Rule" id="MF_00446"/>
    </source>
</evidence>
<gene>
    <name evidence="9" type="primary">panD</name>
    <name evidence="10" type="ORF">EDD34_0345</name>
</gene>
<comment type="similarity">
    <text evidence="9">Belongs to the PanD family.</text>
</comment>
<dbReference type="Gene3D" id="2.40.40.20">
    <property type="match status" value="1"/>
</dbReference>
<dbReference type="PANTHER" id="PTHR21012:SF0">
    <property type="entry name" value="ASPARTATE 1-DECARBOXYLASE"/>
    <property type="match status" value="1"/>
</dbReference>
<reference evidence="10 11" key="1">
    <citation type="submission" date="2018-11" db="EMBL/GenBank/DDBJ databases">
        <title>Sequencing the genomes of 1000 actinobacteria strains.</title>
        <authorList>
            <person name="Klenk H.-P."/>
        </authorList>
    </citation>
    <scope>NUCLEOTIDE SEQUENCE [LARGE SCALE GENOMIC DNA]</scope>
    <source>
        <strain evidence="10 11">DSM 15700</strain>
    </source>
</reference>
<dbReference type="GO" id="GO:0006523">
    <property type="term" value="P:alanine biosynthetic process"/>
    <property type="evidence" value="ECO:0007669"/>
    <property type="project" value="InterPro"/>
</dbReference>
<evidence type="ECO:0000256" key="4">
    <source>
        <dbReference type="ARBA" id="ARBA00022813"/>
    </source>
</evidence>
<evidence type="ECO:0000256" key="2">
    <source>
        <dbReference type="ARBA" id="ARBA00022655"/>
    </source>
</evidence>
<comment type="cofactor">
    <cofactor evidence="9">
        <name>pyruvate</name>
        <dbReference type="ChEBI" id="CHEBI:15361"/>
    </cofactor>
    <text evidence="9">Binds 1 pyruvoyl group covalently per subunit.</text>
</comment>
<proteinExistence type="inferred from homology"/>
<keyword evidence="2 9" id="KW-0566">Pantothenate biosynthesis</keyword>
<dbReference type="SUPFAM" id="SSF50692">
    <property type="entry name" value="ADC-like"/>
    <property type="match status" value="1"/>
</dbReference>
<dbReference type="InterPro" id="IPR009010">
    <property type="entry name" value="Asp_de-COase-like_dom_sf"/>
</dbReference>
<dbReference type="EC" id="4.1.1.11" evidence="9"/>
<dbReference type="Proteomes" id="UP000280501">
    <property type="component" value="Unassembled WGS sequence"/>
</dbReference>
<protein>
    <recommendedName>
        <fullName evidence="9">Aspartate 1-decarboxylase</fullName>
        <ecNumber evidence="9">4.1.1.11</ecNumber>
    </recommendedName>
    <alternativeName>
        <fullName evidence="9">Aspartate alpha-decarboxylase</fullName>
    </alternativeName>
    <component>
        <recommendedName>
            <fullName evidence="9">Aspartate 1-decarboxylase beta chain</fullName>
        </recommendedName>
    </component>
    <component>
        <recommendedName>
            <fullName evidence="9">Aspartate 1-decarboxylase alpha chain</fullName>
        </recommendedName>
    </component>
</protein>
<dbReference type="AlphaFoldDB" id="A0A3N4ZIP1"/>
<dbReference type="GO" id="GO:0005829">
    <property type="term" value="C:cytosol"/>
    <property type="evidence" value="ECO:0007669"/>
    <property type="project" value="TreeGrafter"/>
</dbReference>
<comment type="subcellular location">
    <subcellularLocation>
        <location evidence="9">Cytoplasm</location>
    </subcellularLocation>
</comment>
<dbReference type="UniPathway" id="UPA00028">
    <property type="reaction ID" value="UER00002"/>
</dbReference>
<feature type="active site" description="Proton donor" evidence="9">
    <location>
        <position position="88"/>
    </location>
</feature>
<evidence type="ECO:0000256" key="5">
    <source>
        <dbReference type="ARBA" id="ARBA00023145"/>
    </source>
</evidence>
<comment type="PTM">
    <text evidence="9">Is synthesized initially as an inactive proenzyme, which is activated by self-cleavage at a specific serine bond to produce a beta-subunit with a hydroxyl group at its C-terminus and an alpha-subunit with a pyruvoyl group at its N-terminus.</text>
</comment>
<accession>A0A3N4ZIP1</accession>
<dbReference type="EMBL" id="RKQZ01000001">
    <property type="protein sequence ID" value="RPF19781.1"/>
    <property type="molecule type" value="Genomic_DNA"/>
</dbReference>
<feature type="active site" description="Schiff-base intermediate with substrate; via pyruvic acid" evidence="9">
    <location>
        <position position="55"/>
    </location>
</feature>
<keyword evidence="5 9" id="KW-0865">Zymogen</keyword>
<evidence type="ECO:0000256" key="6">
    <source>
        <dbReference type="ARBA" id="ARBA00023239"/>
    </source>
</evidence>
<evidence type="ECO:0000256" key="1">
    <source>
        <dbReference type="ARBA" id="ARBA00022490"/>
    </source>
</evidence>
<evidence type="ECO:0000313" key="10">
    <source>
        <dbReference type="EMBL" id="RPF19781.1"/>
    </source>
</evidence>
<dbReference type="CDD" id="cd06919">
    <property type="entry name" value="Asp_decarbox"/>
    <property type="match status" value="1"/>
</dbReference>